<dbReference type="PANTHER" id="PTHR12741:SF47">
    <property type="entry name" value="CALLOSE SYNTHASE 9"/>
    <property type="match status" value="1"/>
</dbReference>
<feature type="non-terminal residue" evidence="2">
    <location>
        <position position="1"/>
    </location>
</feature>
<dbReference type="Proteomes" id="UP000236291">
    <property type="component" value="Unassembled WGS sequence"/>
</dbReference>
<keyword evidence="1" id="KW-0472">Membrane</keyword>
<organism evidence="2 3">
    <name type="scientific">Trifolium pratense</name>
    <name type="common">Red clover</name>
    <dbReference type="NCBI Taxonomy" id="57577"/>
    <lineage>
        <taxon>Eukaryota</taxon>
        <taxon>Viridiplantae</taxon>
        <taxon>Streptophyta</taxon>
        <taxon>Embryophyta</taxon>
        <taxon>Tracheophyta</taxon>
        <taxon>Spermatophyta</taxon>
        <taxon>Magnoliopsida</taxon>
        <taxon>eudicotyledons</taxon>
        <taxon>Gunneridae</taxon>
        <taxon>Pentapetalae</taxon>
        <taxon>rosids</taxon>
        <taxon>fabids</taxon>
        <taxon>Fabales</taxon>
        <taxon>Fabaceae</taxon>
        <taxon>Papilionoideae</taxon>
        <taxon>50 kb inversion clade</taxon>
        <taxon>NPAAA clade</taxon>
        <taxon>Hologalegina</taxon>
        <taxon>IRL clade</taxon>
        <taxon>Trifolieae</taxon>
        <taxon>Trifolium</taxon>
    </lineage>
</organism>
<dbReference type="EMBL" id="ASHM01015210">
    <property type="protein sequence ID" value="PNX97118.1"/>
    <property type="molecule type" value="Genomic_DNA"/>
</dbReference>
<reference evidence="2 3" key="2">
    <citation type="journal article" date="2017" name="Front. Plant Sci.">
        <title>Gene Classification and Mining of Molecular Markers Useful in Red Clover (Trifolium pratense) Breeding.</title>
        <authorList>
            <person name="Istvanek J."/>
            <person name="Dluhosova J."/>
            <person name="Dluhos P."/>
            <person name="Patkova L."/>
            <person name="Nedelnik J."/>
            <person name="Repkova J."/>
        </authorList>
    </citation>
    <scope>NUCLEOTIDE SEQUENCE [LARGE SCALE GENOMIC DNA]</scope>
    <source>
        <strain evidence="3">cv. Tatra</strain>
        <tissue evidence="2">Young leaves</tissue>
    </source>
</reference>
<dbReference type="ExpressionAtlas" id="A0A2K3N242">
    <property type="expression patterns" value="baseline"/>
</dbReference>
<protein>
    <submittedName>
        <fullName evidence="2">Callose synthase 9-like protein</fullName>
    </submittedName>
</protein>
<feature type="transmembrane region" description="Helical" evidence="1">
    <location>
        <begin position="70"/>
        <end position="89"/>
    </location>
</feature>
<evidence type="ECO:0000256" key="1">
    <source>
        <dbReference type="SAM" id="Phobius"/>
    </source>
</evidence>
<dbReference type="STRING" id="57577.A0A2K3N242"/>
<reference evidence="2 3" key="1">
    <citation type="journal article" date="2014" name="Am. J. Bot.">
        <title>Genome assembly and annotation for red clover (Trifolium pratense; Fabaceae).</title>
        <authorList>
            <person name="Istvanek J."/>
            <person name="Jaros M."/>
            <person name="Krenek A."/>
            <person name="Repkova J."/>
        </authorList>
    </citation>
    <scope>NUCLEOTIDE SEQUENCE [LARGE SCALE GENOMIC DNA]</scope>
    <source>
        <strain evidence="3">cv. Tatra</strain>
        <tissue evidence="2">Young leaves</tissue>
    </source>
</reference>
<gene>
    <name evidence="2" type="ORF">L195_g020339</name>
</gene>
<accession>A0A2K3N242</accession>
<feature type="transmembrane region" description="Helical" evidence="1">
    <location>
        <begin position="32"/>
        <end position="50"/>
    </location>
</feature>
<name>A0A2K3N242_TRIPR</name>
<dbReference type="PANTHER" id="PTHR12741">
    <property type="entry name" value="LYST-INTERACTING PROTEIN LIP5 DOPAMINE RESPONSIVE PROTEIN DRG-1"/>
    <property type="match status" value="1"/>
</dbReference>
<proteinExistence type="predicted"/>
<keyword evidence="1" id="KW-1133">Transmembrane helix</keyword>
<sequence length="193" mass="22295">IKPLVKPTRDIIKEKNLVYSWHDFVSKNNHNALTIVSVWSPVVFLSSLMGKKLSFKRFLKFGVNCEIYLLDIYVFYTLVSAVWGFLLGARARLGEIRSLEALQKLFEQFPGAFMDTLHVALPNRSAQLSSVQVVEKNKVDAARFSPFWNEIIRNLREEDYITNFELELLLMPRNSGDIPLVQWPLFLLASKVF</sequence>
<dbReference type="GO" id="GO:0046527">
    <property type="term" value="F:glucosyltransferase activity"/>
    <property type="evidence" value="ECO:0007669"/>
    <property type="project" value="TreeGrafter"/>
</dbReference>
<keyword evidence="1" id="KW-0812">Transmembrane</keyword>
<comment type="caution">
    <text evidence="2">The sequence shown here is derived from an EMBL/GenBank/DDBJ whole genome shotgun (WGS) entry which is preliminary data.</text>
</comment>
<dbReference type="GO" id="GO:0005886">
    <property type="term" value="C:plasma membrane"/>
    <property type="evidence" value="ECO:0007669"/>
    <property type="project" value="TreeGrafter"/>
</dbReference>
<evidence type="ECO:0000313" key="3">
    <source>
        <dbReference type="Proteomes" id="UP000236291"/>
    </source>
</evidence>
<evidence type="ECO:0000313" key="2">
    <source>
        <dbReference type="EMBL" id="PNX97118.1"/>
    </source>
</evidence>
<dbReference type="AlphaFoldDB" id="A0A2K3N242"/>